<dbReference type="SUPFAM" id="SSF46785">
    <property type="entry name" value="Winged helix' DNA-binding domain"/>
    <property type="match status" value="1"/>
</dbReference>
<dbReference type="Pfam" id="PF03551">
    <property type="entry name" value="PadR"/>
    <property type="match status" value="1"/>
</dbReference>
<reference evidence="2 3" key="1">
    <citation type="journal article" date="2016" name="Nat. Commun.">
        <title>Thousands of microbial genomes shed light on interconnected biogeochemical processes in an aquifer system.</title>
        <authorList>
            <person name="Anantharaman K."/>
            <person name="Brown C.T."/>
            <person name="Hug L.A."/>
            <person name="Sharon I."/>
            <person name="Castelle C.J."/>
            <person name="Probst A.J."/>
            <person name="Thomas B.C."/>
            <person name="Singh A."/>
            <person name="Wilkins M.J."/>
            <person name="Karaoz U."/>
            <person name="Brodie E.L."/>
            <person name="Williams K.H."/>
            <person name="Hubbard S.S."/>
            <person name="Banfield J.F."/>
        </authorList>
    </citation>
    <scope>NUCLEOTIDE SEQUENCE [LARGE SCALE GENOMIC DNA]</scope>
</reference>
<comment type="caution">
    <text evidence="2">The sequence shown here is derived from an EMBL/GenBank/DDBJ whole genome shotgun (WGS) entry which is preliminary data.</text>
</comment>
<gene>
    <name evidence="2" type="ORF">A2Y75_11500</name>
</gene>
<dbReference type="PANTHER" id="PTHR33169:SF14">
    <property type="entry name" value="TRANSCRIPTIONAL REGULATOR RV3488"/>
    <property type="match status" value="1"/>
</dbReference>
<dbReference type="Proteomes" id="UP000177876">
    <property type="component" value="Unassembled WGS sequence"/>
</dbReference>
<name>A0A1F2WRI3_9ACTN</name>
<evidence type="ECO:0000259" key="1">
    <source>
        <dbReference type="Pfam" id="PF03551"/>
    </source>
</evidence>
<organism evidence="2 3">
    <name type="scientific">Candidatus Solincola sediminis</name>
    <dbReference type="NCBI Taxonomy" id="1797199"/>
    <lineage>
        <taxon>Bacteria</taxon>
        <taxon>Bacillati</taxon>
        <taxon>Actinomycetota</taxon>
        <taxon>Candidatus Geothermincolia</taxon>
        <taxon>Candidatus Geothermincolales</taxon>
        <taxon>Candidatus Geothermincolaceae</taxon>
        <taxon>Candidatus Solincola</taxon>
    </lineage>
</organism>
<feature type="domain" description="Transcription regulator PadR N-terminal" evidence="1">
    <location>
        <begin position="16"/>
        <end position="86"/>
    </location>
</feature>
<evidence type="ECO:0000313" key="2">
    <source>
        <dbReference type="EMBL" id="OFW59484.1"/>
    </source>
</evidence>
<dbReference type="InterPro" id="IPR036388">
    <property type="entry name" value="WH-like_DNA-bd_sf"/>
</dbReference>
<dbReference type="Gene3D" id="1.10.10.10">
    <property type="entry name" value="Winged helix-like DNA-binding domain superfamily/Winged helix DNA-binding domain"/>
    <property type="match status" value="1"/>
</dbReference>
<dbReference type="InterPro" id="IPR036390">
    <property type="entry name" value="WH_DNA-bd_sf"/>
</dbReference>
<dbReference type="AlphaFoldDB" id="A0A1F2WRI3"/>
<proteinExistence type="predicted"/>
<protein>
    <submittedName>
        <fullName evidence="2">PadR family transcriptional regulator</fullName>
    </submittedName>
</protein>
<dbReference type="STRING" id="1797197.A2Y75_11500"/>
<dbReference type="InterPro" id="IPR005149">
    <property type="entry name" value="Tscrpt_reg_PadR_N"/>
</dbReference>
<dbReference type="InterPro" id="IPR052509">
    <property type="entry name" value="Metal_resp_DNA-bind_regulator"/>
</dbReference>
<sequence length="102" mass="11997">MKLQRDLFLGFVKIHILYHASQEEVSGVWLSTELKRHGYAISPGTLYPTLRKLEKDSYLTSSGRVEQGHRRIYYRTTARGKKALEKARHQAHELIDEIEEWE</sequence>
<dbReference type="EMBL" id="MELK01000015">
    <property type="protein sequence ID" value="OFW59484.1"/>
    <property type="molecule type" value="Genomic_DNA"/>
</dbReference>
<dbReference type="PANTHER" id="PTHR33169">
    <property type="entry name" value="PADR-FAMILY TRANSCRIPTIONAL REGULATOR"/>
    <property type="match status" value="1"/>
</dbReference>
<accession>A0A1F2WRI3</accession>
<evidence type="ECO:0000313" key="3">
    <source>
        <dbReference type="Proteomes" id="UP000177876"/>
    </source>
</evidence>